<sequence length="75" mass="8971">MNISDRLIDFVDRILDLFKAIKGYLNNAVAFFEKLKNMILEVVEYFKDRIEDAVDRLEDLTDEQILSLEEEHFFI</sequence>
<name>A0A1G8F074_9FLAO</name>
<dbReference type="AlphaFoldDB" id="A0A1G8F074"/>
<organism evidence="1 2">
    <name type="scientific">Myroides phaeus</name>
    <dbReference type="NCBI Taxonomy" id="702745"/>
    <lineage>
        <taxon>Bacteria</taxon>
        <taxon>Pseudomonadati</taxon>
        <taxon>Bacteroidota</taxon>
        <taxon>Flavobacteriia</taxon>
        <taxon>Flavobacteriales</taxon>
        <taxon>Flavobacteriaceae</taxon>
        <taxon>Myroides</taxon>
    </lineage>
</organism>
<evidence type="ECO:0000313" key="2">
    <source>
        <dbReference type="Proteomes" id="UP000243588"/>
    </source>
</evidence>
<dbReference type="RefSeq" id="WP_090409024.1">
    <property type="nucleotide sequence ID" value="NZ_CP047050.1"/>
</dbReference>
<gene>
    <name evidence="1" type="ORF">SAMN05421818_11366</name>
</gene>
<protein>
    <submittedName>
        <fullName evidence="1">Uncharacterized protein</fullName>
    </submittedName>
</protein>
<dbReference type="OrthoDB" id="1365806at2"/>
<keyword evidence="2" id="KW-1185">Reference proteome</keyword>
<evidence type="ECO:0000313" key="1">
    <source>
        <dbReference type="EMBL" id="SDH75474.1"/>
    </source>
</evidence>
<dbReference type="Proteomes" id="UP000243588">
    <property type="component" value="Unassembled WGS sequence"/>
</dbReference>
<proteinExistence type="predicted"/>
<dbReference type="EMBL" id="FNDQ01000013">
    <property type="protein sequence ID" value="SDH75474.1"/>
    <property type="molecule type" value="Genomic_DNA"/>
</dbReference>
<accession>A0A1G8F074</accession>
<reference evidence="2" key="1">
    <citation type="submission" date="2016-10" db="EMBL/GenBank/DDBJ databases">
        <authorList>
            <person name="Varghese N."/>
            <person name="Submissions S."/>
        </authorList>
    </citation>
    <scope>NUCLEOTIDE SEQUENCE [LARGE SCALE GENOMIC DNA]</scope>
    <source>
        <strain evidence="2">DSM 23313</strain>
    </source>
</reference>